<dbReference type="InterPro" id="IPR001173">
    <property type="entry name" value="Glyco_trans_2-like"/>
</dbReference>
<feature type="domain" description="Glycosyltransferase 2-like" evidence="2">
    <location>
        <begin position="8"/>
        <end position="135"/>
    </location>
</feature>
<reference evidence="3" key="1">
    <citation type="submission" date="2021-01" db="EMBL/GenBank/DDBJ databases">
        <title>Whole genome shotgun sequence of Actinoplanes capillaceus NBRC 16408.</title>
        <authorList>
            <person name="Komaki H."/>
            <person name="Tamura T."/>
        </authorList>
    </citation>
    <scope>NUCLEOTIDE SEQUENCE [LARGE SCALE GENOMIC DNA]</scope>
    <source>
        <strain evidence="3">NBRC 16408</strain>
    </source>
</reference>
<evidence type="ECO:0000313" key="3">
    <source>
        <dbReference type="EMBL" id="GID51431.1"/>
    </source>
</evidence>
<organism evidence="3">
    <name type="scientific">Actinoplanes campanulatus</name>
    <dbReference type="NCBI Taxonomy" id="113559"/>
    <lineage>
        <taxon>Bacteria</taxon>
        <taxon>Bacillati</taxon>
        <taxon>Actinomycetota</taxon>
        <taxon>Actinomycetes</taxon>
        <taxon>Micromonosporales</taxon>
        <taxon>Micromonosporaceae</taxon>
        <taxon>Actinoplanes</taxon>
    </lineage>
</organism>
<dbReference type="RefSeq" id="WP_239141867.1">
    <property type="nucleotide sequence ID" value="NZ_BAAAGQ010000060.1"/>
</dbReference>
<accession>A0ABQ3WZ40</accession>
<dbReference type="PANTHER" id="PTHR22916:SF3">
    <property type="entry name" value="UDP-GLCNAC:BETAGAL BETA-1,3-N-ACETYLGLUCOSAMINYLTRANSFERASE-LIKE PROTEIN 1"/>
    <property type="match status" value="1"/>
</dbReference>
<sequence>MISRPVVSTVINTFDRPDGLRRALASVGEQRIDGHEVIVVNDAGPDVSAVLAEARERMPVRLIDLPSNRGLGAARKVGIAAARGRHVAFLDDDDVWLPGHLSTVLEALDGSSMEVVYTTCLVAHVVTEPGQPVQARHQFAMPFDPDLLAVANLTPVISAVARRFDPHDPAVDAQGAMQEDWAMWLGLVHGHGWRMRHVDLATTVYHRIPSVASMTGSAASTIDGVRRFAAGHRELHWRWPVAPGSPAGRARWMPHRMYQLVEQRHAAREPVDMYYYERCLPLFAAAVNGQLDTAPAEAALAAAVAPQSRRSGIPEQRSSEPHAVMKESLR</sequence>
<evidence type="ECO:0000259" key="2">
    <source>
        <dbReference type="Pfam" id="PF00535"/>
    </source>
</evidence>
<evidence type="ECO:0000256" key="1">
    <source>
        <dbReference type="SAM" id="MobiDB-lite"/>
    </source>
</evidence>
<dbReference type="PANTHER" id="PTHR22916">
    <property type="entry name" value="GLYCOSYLTRANSFERASE"/>
    <property type="match status" value="1"/>
</dbReference>
<dbReference type="CDD" id="cd00761">
    <property type="entry name" value="Glyco_tranf_GTA_type"/>
    <property type="match status" value="1"/>
</dbReference>
<protein>
    <recommendedName>
        <fullName evidence="2">Glycosyltransferase 2-like domain-containing protein</fullName>
    </recommendedName>
</protein>
<dbReference type="InterPro" id="IPR029044">
    <property type="entry name" value="Nucleotide-diphossugar_trans"/>
</dbReference>
<proteinExistence type="predicted"/>
<dbReference type="SUPFAM" id="SSF53448">
    <property type="entry name" value="Nucleotide-diphospho-sugar transferases"/>
    <property type="match status" value="1"/>
</dbReference>
<comment type="caution">
    <text evidence="3">The sequence shown here is derived from an EMBL/GenBank/DDBJ whole genome shotgun (WGS) entry which is preliminary data.</text>
</comment>
<feature type="region of interest" description="Disordered" evidence="1">
    <location>
        <begin position="306"/>
        <end position="330"/>
    </location>
</feature>
<dbReference type="EMBL" id="BOMF01000182">
    <property type="protein sequence ID" value="GID51431.1"/>
    <property type="molecule type" value="Genomic_DNA"/>
</dbReference>
<name>A0ABQ3WZ40_9ACTN</name>
<gene>
    <name evidence="3" type="ORF">Aca07nite_87060</name>
</gene>
<dbReference type="Pfam" id="PF00535">
    <property type="entry name" value="Glycos_transf_2"/>
    <property type="match status" value="1"/>
</dbReference>
<feature type="compositionally biased region" description="Basic and acidic residues" evidence="1">
    <location>
        <begin position="317"/>
        <end position="330"/>
    </location>
</feature>
<dbReference type="Gene3D" id="3.90.550.10">
    <property type="entry name" value="Spore Coat Polysaccharide Biosynthesis Protein SpsA, Chain A"/>
    <property type="match status" value="1"/>
</dbReference>